<dbReference type="CDD" id="cd09917">
    <property type="entry name" value="F-box_SF"/>
    <property type="match status" value="1"/>
</dbReference>
<evidence type="ECO:0000259" key="1">
    <source>
        <dbReference type="PROSITE" id="PS50181"/>
    </source>
</evidence>
<keyword evidence="3" id="KW-1185">Reference proteome</keyword>
<reference evidence="2 3" key="1">
    <citation type="journal article" date="2024" name="J Genomics">
        <title>Draft genome sequencing and assembly of Favolaschia claudopus CIRM-BRFM 2984 isolated from oak limbs.</title>
        <authorList>
            <person name="Navarro D."/>
            <person name="Drula E."/>
            <person name="Chaduli D."/>
            <person name="Cazenave R."/>
            <person name="Ahrendt S."/>
            <person name="Wang J."/>
            <person name="Lipzen A."/>
            <person name="Daum C."/>
            <person name="Barry K."/>
            <person name="Grigoriev I.V."/>
            <person name="Favel A."/>
            <person name="Rosso M.N."/>
            <person name="Martin F."/>
        </authorList>
    </citation>
    <scope>NUCLEOTIDE SEQUENCE [LARGE SCALE GENOMIC DNA]</scope>
    <source>
        <strain evidence="2 3">CIRM-BRFM 2984</strain>
    </source>
</reference>
<sequence>MLEATASRDPNGAPLLALPMEVLEHILLFCHPRDVARFSQTCRFSTDLVYRSADQYFWRHLFLSLFDDPRHSIGPLRGVDPSSYDWKAQLKGRIEAERDASFKTDDPELESAALETLVSVSAEALPLPSPPDKPVLSRNVEWLKNIVGKTDIVQPLSLPNQWRDRLKSCLAIHFEDNPQALRTQSRCFVYDVRNYNSANLWGPYLRNGDVNWSHLYLIINVVAFNIRELPLDNMIRPPTGSEATRAHSAPGDFTGQDWAGVEGTWLRYVSFMDYRDLFGFNFSGSEDGAREPSFFDDEGFREATRLIELNLHIISKEKMRVKFPHDDPPSRVHPSYEVLYFAGTSRGASTGQETTVQGFVHMGLDHIPRWRLTSIHDGQTQWSTEGVQIGNVGSAIGVAGTWSAFEHGDGDPVGPTWFWKVESD</sequence>
<feature type="domain" description="F-box" evidence="1">
    <location>
        <begin position="12"/>
        <end position="61"/>
    </location>
</feature>
<dbReference type="AlphaFoldDB" id="A0AAW0EHU9"/>
<dbReference type="SUPFAM" id="SSF81383">
    <property type="entry name" value="F-box domain"/>
    <property type="match status" value="1"/>
</dbReference>
<organism evidence="2 3">
    <name type="scientific">Favolaschia claudopus</name>
    <dbReference type="NCBI Taxonomy" id="2862362"/>
    <lineage>
        <taxon>Eukaryota</taxon>
        <taxon>Fungi</taxon>
        <taxon>Dikarya</taxon>
        <taxon>Basidiomycota</taxon>
        <taxon>Agaricomycotina</taxon>
        <taxon>Agaricomycetes</taxon>
        <taxon>Agaricomycetidae</taxon>
        <taxon>Agaricales</taxon>
        <taxon>Marasmiineae</taxon>
        <taxon>Mycenaceae</taxon>
        <taxon>Favolaschia</taxon>
    </lineage>
</organism>
<gene>
    <name evidence="2" type="ORF">R3P38DRAFT_2825223</name>
</gene>
<dbReference type="Pfam" id="PF12937">
    <property type="entry name" value="F-box-like"/>
    <property type="match status" value="1"/>
</dbReference>
<dbReference type="InterPro" id="IPR001810">
    <property type="entry name" value="F-box_dom"/>
</dbReference>
<dbReference type="PROSITE" id="PS50181">
    <property type="entry name" value="FBOX"/>
    <property type="match status" value="1"/>
</dbReference>
<evidence type="ECO:0000313" key="2">
    <source>
        <dbReference type="EMBL" id="KAK7064554.1"/>
    </source>
</evidence>
<dbReference type="EMBL" id="JAWWNJ010000001">
    <property type="protein sequence ID" value="KAK7064554.1"/>
    <property type="molecule type" value="Genomic_DNA"/>
</dbReference>
<evidence type="ECO:0000313" key="3">
    <source>
        <dbReference type="Proteomes" id="UP001362999"/>
    </source>
</evidence>
<dbReference type="Gene3D" id="1.20.1280.50">
    <property type="match status" value="1"/>
</dbReference>
<accession>A0AAW0EHU9</accession>
<protein>
    <submittedName>
        <fullName evidence="2">F-box domain-containing protein</fullName>
    </submittedName>
</protein>
<comment type="caution">
    <text evidence="2">The sequence shown here is derived from an EMBL/GenBank/DDBJ whole genome shotgun (WGS) entry which is preliminary data.</text>
</comment>
<dbReference type="Proteomes" id="UP001362999">
    <property type="component" value="Unassembled WGS sequence"/>
</dbReference>
<name>A0AAW0EHU9_9AGAR</name>
<proteinExistence type="predicted"/>
<dbReference type="InterPro" id="IPR036047">
    <property type="entry name" value="F-box-like_dom_sf"/>
</dbReference>